<keyword evidence="2 3" id="KW-0547">Nucleotide-binding</keyword>
<dbReference type="GO" id="GO:0042709">
    <property type="term" value="C:succinate-CoA ligase complex"/>
    <property type="evidence" value="ECO:0007669"/>
    <property type="project" value="TreeGrafter"/>
</dbReference>
<accession>A0A5M3WH25</accession>
<dbReference type="GO" id="GO:0004775">
    <property type="term" value="F:succinate-CoA ligase (ADP-forming) activity"/>
    <property type="evidence" value="ECO:0007669"/>
    <property type="project" value="TreeGrafter"/>
</dbReference>
<dbReference type="InterPro" id="IPR005809">
    <property type="entry name" value="Succ_CoA_ligase-like_bsu"/>
</dbReference>
<dbReference type="GO" id="GO:0046872">
    <property type="term" value="F:metal ion binding"/>
    <property type="evidence" value="ECO:0007669"/>
    <property type="project" value="InterPro"/>
</dbReference>
<sequence length="403" mass="43253">MTKLLEYQVKEILRGEGIATPPGLVCRSAAEAREAAAQLGGRVFVKAQVAAGDRASAGGVRSGADPAEAEAIAAELLATPIQGMPVEAVLVEAGIQAEWEGYASVSIVEGPPRRVLRFSRSGGTGFDPARAAFQLEFDSHVEPHVIRRELRRTGLASHELLEVTRTLSAMVRCVARWSAYLLELNPIALTPQGLVALDGKADIDDYSKALIPDAAYLEAVETDPRERLAREYQSRDHRGSFRYVQLLSEGAVPAEQPRVASHSVGGGESMVVLDALAAADLAPTNYCDTSGSPSAEKVAVAAELVAGQPHIEGVLFSTCIANQPLTTTAHGLVDGWERAGWRGPSVVRFAGNESPQARDIVVRWAAGRMDRLRVVGEETDEWTAAWMLRDLIEDVNSSEEQGR</sequence>
<dbReference type="InterPro" id="IPR013815">
    <property type="entry name" value="ATP_grasp_subdomain_1"/>
</dbReference>
<dbReference type="PANTHER" id="PTHR11815">
    <property type="entry name" value="SUCCINYL-COA SYNTHETASE BETA CHAIN"/>
    <property type="match status" value="1"/>
</dbReference>
<dbReference type="EMBL" id="BLAE01000008">
    <property type="protein sequence ID" value="GES08006.1"/>
    <property type="molecule type" value="Genomic_DNA"/>
</dbReference>
<comment type="caution">
    <text evidence="5">The sequence shown here is derived from an EMBL/GenBank/DDBJ whole genome shotgun (WGS) entry which is preliminary data.</text>
</comment>
<dbReference type="InterPro" id="IPR013650">
    <property type="entry name" value="ATP-grasp_succ-CoA_synth-type"/>
</dbReference>
<dbReference type="SUPFAM" id="SSF52210">
    <property type="entry name" value="Succinyl-CoA synthetase domains"/>
    <property type="match status" value="1"/>
</dbReference>
<dbReference type="PANTHER" id="PTHR11815:SF10">
    <property type="entry name" value="SUCCINATE--COA LIGASE [GDP-FORMING] SUBUNIT BETA, MITOCHONDRIAL"/>
    <property type="match status" value="1"/>
</dbReference>
<reference evidence="5 6" key="1">
    <citation type="submission" date="2019-10" db="EMBL/GenBank/DDBJ databases">
        <title>Whole genome shotgun sequence of Acrocarpospora macrocephala NBRC 16266.</title>
        <authorList>
            <person name="Ichikawa N."/>
            <person name="Kimura A."/>
            <person name="Kitahashi Y."/>
            <person name="Komaki H."/>
            <person name="Oguchi A."/>
        </authorList>
    </citation>
    <scope>NUCLEOTIDE SEQUENCE [LARGE SCALE GENOMIC DNA]</scope>
    <source>
        <strain evidence="5 6">NBRC 16266</strain>
    </source>
</reference>
<dbReference type="RefSeq" id="WP_155353656.1">
    <property type="nucleotide sequence ID" value="NZ_BAAAHL010000012.1"/>
</dbReference>
<keyword evidence="1 5" id="KW-0436">Ligase</keyword>
<keyword evidence="6" id="KW-1185">Reference proteome</keyword>
<organism evidence="5 6">
    <name type="scientific">Acrocarpospora macrocephala</name>
    <dbReference type="NCBI Taxonomy" id="150177"/>
    <lineage>
        <taxon>Bacteria</taxon>
        <taxon>Bacillati</taxon>
        <taxon>Actinomycetota</taxon>
        <taxon>Actinomycetes</taxon>
        <taxon>Streptosporangiales</taxon>
        <taxon>Streptosporangiaceae</taxon>
        <taxon>Acrocarpospora</taxon>
    </lineage>
</organism>
<dbReference type="Pfam" id="PF08442">
    <property type="entry name" value="ATP-grasp_2"/>
    <property type="match status" value="1"/>
</dbReference>
<dbReference type="Gene3D" id="3.30.470.20">
    <property type="entry name" value="ATP-grasp fold, B domain"/>
    <property type="match status" value="1"/>
</dbReference>
<evidence type="ECO:0000259" key="4">
    <source>
        <dbReference type="PROSITE" id="PS50975"/>
    </source>
</evidence>
<dbReference type="Gene3D" id="3.30.1490.20">
    <property type="entry name" value="ATP-grasp fold, A domain"/>
    <property type="match status" value="1"/>
</dbReference>
<keyword evidence="3" id="KW-0067">ATP-binding</keyword>
<name>A0A5M3WH25_9ACTN</name>
<dbReference type="PROSITE" id="PS50975">
    <property type="entry name" value="ATP_GRASP"/>
    <property type="match status" value="1"/>
</dbReference>
<evidence type="ECO:0000256" key="1">
    <source>
        <dbReference type="ARBA" id="ARBA00022598"/>
    </source>
</evidence>
<dbReference type="InterPro" id="IPR011761">
    <property type="entry name" value="ATP-grasp"/>
</dbReference>
<evidence type="ECO:0000313" key="5">
    <source>
        <dbReference type="EMBL" id="GES08006.1"/>
    </source>
</evidence>
<dbReference type="SUPFAM" id="SSF56059">
    <property type="entry name" value="Glutathione synthetase ATP-binding domain-like"/>
    <property type="match status" value="1"/>
</dbReference>
<dbReference type="GO" id="GO:0005524">
    <property type="term" value="F:ATP binding"/>
    <property type="evidence" value="ECO:0007669"/>
    <property type="project" value="UniProtKB-UniRule"/>
</dbReference>
<dbReference type="AlphaFoldDB" id="A0A5M3WH25"/>
<evidence type="ECO:0000256" key="3">
    <source>
        <dbReference type="PROSITE-ProRule" id="PRU00409"/>
    </source>
</evidence>
<dbReference type="GO" id="GO:0006099">
    <property type="term" value="P:tricarboxylic acid cycle"/>
    <property type="evidence" value="ECO:0007669"/>
    <property type="project" value="InterPro"/>
</dbReference>
<evidence type="ECO:0000313" key="6">
    <source>
        <dbReference type="Proteomes" id="UP000331127"/>
    </source>
</evidence>
<protein>
    <submittedName>
        <fullName evidence="5">Succinate--CoA ligase [ADP-forming] subunit beta 2</fullName>
    </submittedName>
</protein>
<dbReference type="Gene3D" id="3.40.50.261">
    <property type="entry name" value="Succinyl-CoA synthetase domains"/>
    <property type="match status" value="1"/>
</dbReference>
<proteinExistence type="predicted"/>
<gene>
    <name evidence="5" type="primary">sucC2_2</name>
    <name evidence="5" type="ORF">Amac_016010</name>
</gene>
<dbReference type="GO" id="GO:0006104">
    <property type="term" value="P:succinyl-CoA metabolic process"/>
    <property type="evidence" value="ECO:0007669"/>
    <property type="project" value="TreeGrafter"/>
</dbReference>
<feature type="domain" description="ATP-grasp" evidence="4">
    <location>
        <begin position="10"/>
        <end position="215"/>
    </location>
</feature>
<dbReference type="OrthoDB" id="9802602at2"/>
<dbReference type="InterPro" id="IPR016102">
    <property type="entry name" value="Succinyl-CoA_synth-like"/>
</dbReference>
<evidence type="ECO:0000256" key="2">
    <source>
        <dbReference type="ARBA" id="ARBA00022741"/>
    </source>
</evidence>
<dbReference type="Proteomes" id="UP000331127">
    <property type="component" value="Unassembled WGS sequence"/>
</dbReference>
<dbReference type="PIRSF" id="PIRSF001554">
    <property type="entry name" value="SucCS_beta"/>
    <property type="match status" value="1"/>
</dbReference>